<dbReference type="HOGENOM" id="CLU_034024_0_0_1"/>
<evidence type="ECO:0000256" key="1">
    <source>
        <dbReference type="SAM" id="MobiDB-lite"/>
    </source>
</evidence>
<dbReference type="RefSeq" id="XP_013315809.1">
    <property type="nucleotide sequence ID" value="XM_013460355.1"/>
</dbReference>
<sequence length="568" mass="63699">MSDSVAAIALVISLVALIVALLQVIQQYTATADGFRRCQASVVGDWAALTKRRFRMSELRFETVFAVPVIFLKNSTRETAPFHGRAIITIDGTAESIRGTLMSHAVDASPPSSEPAPGETTAIETAAPNFVRRPLPSLWKMNNRIKPSSKRQSEFGAMSTDNDLVSWNHLLATLQLSERTFANHINSGFKPDLEPAIQISNRSWDFVPPEVVRPYAVTTAGDIAIIVQRLGMSWKKFNPGEGLLRAEGNNCLITSTVVRSLGILISFSSDSHLIKDYEVHKNYYVPSWHASMLGFGLVPRGDISPRLYNGPHPHDAFPVGDSALFDYYLKSYCRLSTSENTKPEHLRPQALSVASEFVALVAPVLRMRNSQITRILRPAPNIGNEVFSSQSCLEAFRKNLVLLQTRLSPTRDICTAVLGDVLKKCDEILLHSDWDEVWKAPQRIDFNGASQSLLDIIHDACDWGTKTLITCLHFNELLRLHLAELFALRDESPAILSTSDQDDVLMDLYFDRVLPTILKTSLVKRSITIDWVLMVFRGLCWYSLHRFKHKFAPVDEQYFESKQPIYIG</sequence>
<gene>
    <name evidence="2" type="ORF">PV05_07523</name>
</gene>
<feature type="compositionally biased region" description="Low complexity" evidence="1">
    <location>
        <begin position="108"/>
        <end position="117"/>
    </location>
</feature>
<dbReference type="AlphaFoldDB" id="A0A0D2EKL2"/>
<dbReference type="RefSeq" id="XP_013315810.1">
    <property type="nucleotide sequence ID" value="XM_013460356.1"/>
</dbReference>
<dbReference type="Proteomes" id="UP000054342">
    <property type="component" value="Unassembled WGS sequence"/>
</dbReference>
<accession>A0A0D2EKL2</accession>
<evidence type="ECO:0008006" key="4">
    <source>
        <dbReference type="Google" id="ProtNLM"/>
    </source>
</evidence>
<dbReference type="EMBL" id="KN847320">
    <property type="protein sequence ID" value="KIW55226.1"/>
    <property type="molecule type" value="Genomic_DNA"/>
</dbReference>
<dbReference type="EMBL" id="KN847320">
    <property type="protein sequence ID" value="KIW55225.1"/>
    <property type="molecule type" value="Genomic_DNA"/>
</dbReference>
<dbReference type="OrthoDB" id="4119994at2759"/>
<name>A0A0D2EKL2_9EURO</name>
<evidence type="ECO:0000313" key="3">
    <source>
        <dbReference type="Proteomes" id="UP000054342"/>
    </source>
</evidence>
<protein>
    <recommendedName>
        <fullName evidence="4">Modin</fullName>
    </recommendedName>
</protein>
<keyword evidence="3" id="KW-1185">Reference proteome</keyword>
<organism evidence="2 3">
    <name type="scientific">Exophiala xenobiotica</name>
    <dbReference type="NCBI Taxonomy" id="348802"/>
    <lineage>
        <taxon>Eukaryota</taxon>
        <taxon>Fungi</taxon>
        <taxon>Dikarya</taxon>
        <taxon>Ascomycota</taxon>
        <taxon>Pezizomycotina</taxon>
        <taxon>Eurotiomycetes</taxon>
        <taxon>Chaetothyriomycetidae</taxon>
        <taxon>Chaetothyriales</taxon>
        <taxon>Herpotrichiellaceae</taxon>
        <taxon>Exophiala</taxon>
    </lineage>
</organism>
<reference evidence="2 3" key="1">
    <citation type="submission" date="2015-01" db="EMBL/GenBank/DDBJ databases">
        <title>The Genome Sequence of Exophiala xenobiotica CBS118157.</title>
        <authorList>
            <consortium name="The Broad Institute Genomics Platform"/>
            <person name="Cuomo C."/>
            <person name="de Hoog S."/>
            <person name="Gorbushina A."/>
            <person name="Stielow B."/>
            <person name="Teixiera M."/>
            <person name="Abouelleil A."/>
            <person name="Chapman S.B."/>
            <person name="Priest M."/>
            <person name="Young S.K."/>
            <person name="Wortman J."/>
            <person name="Nusbaum C."/>
            <person name="Birren B."/>
        </authorList>
    </citation>
    <scope>NUCLEOTIDE SEQUENCE [LARGE SCALE GENOMIC DNA]</scope>
    <source>
        <strain evidence="2 3">CBS 118157</strain>
    </source>
</reference>
<dbReference type="GeneID" id="25329431"/>
<evidence type="ECO:0000313" key="2">
    <source>
        <dbReference type="EMBL" id="KIW55225.1"/>
    </source>
</evidence>
<dbReference type="STRING" id="348802.A0A0D2EKL2"/>
<proteinExistence type="predicted"/>
<feature type="region of interest" description="Disordered" evidence="1">
    <location>
        <begin position="105"/>
        <end position="126"/>
    </location>
</feature>